<name>J9FXQ8_9ZZZZ</name>
<dbReference type="EMBL" id="AMCI01006436">
    <property type="protein sequence ID" value="EJW94337.1"/>
    <property type="molecule type" value="Genomic_DNA"/>
</dbReference>
<organism evidence="1">
    <name type="scientific">gut metagenome</name>
    <dbReference type="NCBI Taxonomy" id="749906"/>
    <lineage>
        <taxon>unclassified sequences</taxon>
        <taxon>metagenomes</taxon>
        <taxon>organismal metagenomes</taxon>
    </lineage>
</organism>
<proteinExistence type="predicted"/>
<comment type="caution">
    <text evidence="1">The sequence shown here is derived from an EMBL/GenBank/DDBJ whole genome shotgun (WGS) entry which is preliminary data.</text>
</comment>
<accession>J9FXQ8</accession>
<evidence type="ECO:0000313" key="1">
    <source>
        <dbReference type="EMBL" id="EJW94337.1"/>
    </source>
</evidence>
<reference evidence="1" key="1">
    <citation type="journal article" date="2012" name="PLoS ONE">
        <title>Gene sets for utilization of primary and secondary nutrition supplies in the distal gut of endangered iberian lynx.</title>
        <authorList>
            <person name="Alcaide M."/>
            <person name="Messina E."/>
            <person name="Richter M."/>
            <person name="Bargiela R."/>
            <person name="Peplies J."/>
            <person name="Huws S.A."/>
            <person name="Newbold C.J."/>
            <person name="Golyshin P.N."/>
            <person name="Simon M.A."/>
            <person name="Lopez G."/>
            <person name="Yakimov M.M."/>
            <person name="Ferrer M."/>
        </authorList>
    </citation>
    <scope>NUCLEOTIDE SEQUENCE</scope>
</reference>
<gene>
    <name evidence="1" type="ORF">EVA_17556</name>
</gene>
<feature type="non-terminal residue" evidence="1">
    <location>
        <position position="1"/>
    </location>
</feature>
<protein>
    <submittedName>
        <fullName evidence="1">Uncharacterized protein</fullName>
    </submittedName>
</protein>
<sequence>LAGKLFCGGVNDPNEIKGNAKLQEAFELGKSV</sequence>
<dbReference type="AlphaFoldDB" id="J9FXQ8"/>